<dbReference type="InterPro" id="IPR004695">
    <property type="entry name" value="SLAC1/Mae1/Ssu1/TehA"/>
</dbReference>
<keyword evidence="6 8" id="KW-1133">Transmembrane helix</keyword>
<feature type="transmembrane region" description="Helical" evidence="8">
    <location>
        <begin position="96"/>
        <end position="120"/>
    </location>
</feature>
<accession>A0A135TYT2</accession>
<evidence type="ECO:0000256" key="7">
    <source>
        <dbReference type="ARBA" id="ARBA00023136"/>
    </source>
</evidence>
<evidence type="ECO:0000256" key="5">
    <source>
        <dbReference type="ARBA" id="ARBA00022692"/>
    </source>
</evidence>
<reference evidence="9 10" key="1">
    <citation type="submission" date="2014-02" db="EMBL/GenBank/DDBJ databases">
        <title>The genome sequence of Colletotrichum salicis CBS 607.94.</title>
        <authorList>
            <person name="Baroncelli R."/>
            <person name="Thon M.R."/>
        </authorList>
    </citation>
    <scope>NUCLEOTIDE SEQUENCE [LARGE SCALE GENOMIC DNA]</scope>
    <source>
        <strain evidence="9 10">CBS 607.94</strain>
    </source>
</reference>
<comment type="caution">
    <text evidence="9">The sequence shown here is derived from an EMBL/GenBank/DDBJ whole genome shotgun (WGS) entry which is preliminary data.</text>
</comment>
<comment type="similarity">
    <text evidence="2">Belongs to the tellurite-resistance/dicarboxylate transporter (TDT) family.</text>
</comment>
<sequence length="177" mass="19596">MKWKRIHGIELEGIPLGHQSSQHQHQLPIVFFDERLQDAIGPNNLPPLPHPQPQTTHSPPTLRTAIRNFSSQWFLIPQGTAMAATVLHQLDYRFPGLTIIAYTFWATSILLLLLMLALYAARLTLHPKHTIRALKHNDAELAGLASISITFTSVTQTASLALAPSSPGPWSATVHIL</sequence>
<keyword evidence="3" id="KW-0813">Transport</keyword>
<evidence type="ECO:0000256" key="8">
    <source>
        <dbReference type="SAM" id="Phobius"/>
    </source>
</evidence>
<organism evidence="9 10">
    <name type="scientific">Colletotrichum salicis</name>
    <dbReference type="NCBI Taxonomy" id="1209931"/>
    <lineage>
        <taxon>Eukaryota</taxon>
        <taxon>Fungi</taxon>
        <taxon>Dikarya</taxon>
        <taxon>Ascomycota</taxon>
        <taxon>Pezizomycotina</taxon>
        <taxon>Sordariomycetes</taxon>
        <taxon>Hypocreomycetidae</taxon>
        <taxon>Glomerellales</taxon>
        <taxon>Glomerellaceae</taxon>
        <taxon>Colletotrichum</taxon>
        <taxon>Colletotrichum acutatum species complex</taxon>
    </lineage>
</organism>
<evidence type="ECO:0000256" key="2">
    <source>
        <dbReference type="ARBA" id="ARBA00008566"/>
    </source>
</evidence>
<dbReference type="EMBL" id="JFFI01001839">
    <property type="protein sequence ID" value="KXH53293.1"/>
    <property type="molecule type" value="Genomic_DNA"/>
</dbReference>
<evidence type="ECO:0000313" key="9">
    <source>
        <dbReference type="EMBL" id="KXH53293.1"/>
    </source>
</evidence>
<dbReference type="PANTHER" id="PTHR31686:SF3">
    <property type="entry name" value="ACID TRANSPORT PROTEIN, PUTATIVE (AFU_ORTHOLOGUE AFUA_4G09410)-RELATED"/>
    <property type="match status" value="1"/>
</dbReference>
<keyword evidence="7 8" id="KW-0472">Membrane</keyword>
<evidence type="ECO:0000256" key="4">
    <source>
        <dbReference type="ARBA" id="ARBA00022475"/>
    </source>
</evidence>
<evidence type="ECO:0000313" key="10">
    <source>
        <dbReference type="Proteomes" id="UP000070121"/>
    </source>
</evidence>
<evidence type="ECO:0000256" key="6">
    <source>
        <dbReference type="ARBA" id="ARBA00022989"/>
    </source>
</evidence>
<keyword evidence="10" id="KW-1185">Reference proteome</keyword>
<dbReference type="GO" id="GO:0000319">
    <property type="term" value="F:sulfite transmembrane transporter activity"/>
    <property type="evidence" value="ECO:0007669"/>
    <property type="project" value="TreeGrafter"/>
</dbReference>
<dbReference type="PANTHER" id="PTHR31686">
    <property type="match status" value="1"/>
</dbReference>
<protein>
    <submittedName>
        <fullName evidence="9">Uncharacterized protein</fullName>
    </submittedName>
</protein>
<feature type="transmembrane region" description="Helical" evidence="8">
    <location>
        <begin position="141"/>
        <end position="163"/>
    </location>
</feature>
<keyword evidence="4" id="KW-1003">Cell membrane</keyword>
<proteinExistence type="inferred from homology"/>
<dbReference type="InterPro" id="IPR051629">
    <property type="entry name" value="Sulfite_efflux_TDT"/>
</dbReference>
<dbReference type="Proteomes" id="UP000070121">
    <property type="component" value="Unassembled WGS sequence"/>
</dbReference>
<comment type="subcellular location">
    <subcellularLocation>
        <location evidence="1">Cell membrane</location>
        <topology evidence="1">Multi-pass membrane protein</topology>
    </subcellularLocation>
</comment>
<gene>
    <name evidence="9" type="ORF">CSAL01_01941</name>
</gene>
<keyword evidence="5 8" id="KW-0812">Transmembrane</keyword>
<dbReference type="AlphaFoldDB" id="A0A135TYT2"/>
<dbReference type="GO" id="GO:0005886">
    <property type="term" value="C:plasma membrane"/>
    <property type="evidence" value="ECO:0007669"/>
    <property type="project" value="UniProtKB-SubCell"/>
</dbReference>
<evidence type="ECO:0000256" key="1">
    <source>
        <dbReference type="ARBA" id="ARBA00004651"/>
    </source>
</evidence>
<dbReference type="InterPro" id="IPR038665">
    <property type="entry name" value="Voltage-dep_anion_channel_sf"/>
</dbReference>
<name>A0A135TYT2_9PEZI</name>
<evidence type="ECO:0000256" key="3">
    <source>
        <dbReference type="ARBA" id="ARBA00022448"/>
    </source>
</evidence>
<dbReference type="OrthoDB" id="1099at2759"/>
<dbReference type="Pfam" id="PF03595">
    <property type="entry name" value="SLAC1"/>
    <property type="match status" value="1"/>
</dbReference>
<dbReference type="Gene3D" id="1.50.10.150">
    <property type="entry name" value="Voltage-dependent anion channel"/>
    <property type="match status" value="1"/>
</dbReference>